<evidence type="ECO:0000313" key="5">
    <source>
        <dbReference type="Proteomes" id="UP000011087"/>
    </source>
</evidence>
<dbReference type="HOGENOM" id="CLU_1443561_0_0_1"/>
<dbReference type="EnsemblProtists" id="EKX40718">
    <property type="protein sequence ID" value="EKX40718"/>
    <property type="gene ID" value="GUITHDRAFT_154063"/>
</dbReference>
<dbReference type="RefSeq" id="XP_005827698.1">
    <property type="nucleotide sequence ID" value="XM_005827641.1"/>
</dbReference>
<keyword evidence="5" id="KW-1185">Reference proteome</keyword>
<feature type="transmembrane region" description="Helical" evidence="2">
    <location>
        <begin position="21"/>
        <end position="44"/>
    </location>
</feature>
<dbReference type="EMBL" id="JH993029">
    <property type="protein sequence ID" value="EKX40718.1"/>
    <property type="molecule type" value="Genomic_DNA"/>
</dbReference>
<sequence>MVGGMRRLQEGGGGVRRSSKGPAALVAGPVIMLFMLVLMALHIATSSWGSAQQSARPSGGRSPGQAELLEWYKADPNADGGKLPPRAKLSGGAGSSRAGEGGMIAGKPWAMQIPGVARPARAPVNEFGLHKFALDDDYVQWRKEPWFWEVREGEEGRLPGVNVQSSYPMDLLPLREMAETLDHPFEDR</sequence>
<reference evidence="5" key="2">
    <citation type="submission" date="2012-11" db="EMBL/GenBank/DDBJ databases">
        <authorList>
            <person name="Kuo A."/>
            <person name="Curtis B.A."/>
            <person name="Tanifuji G."/>
            <person name="Burki F."/>
            <person name="Gruber A."/>
            <person name="Irimia M."/>
            <person name="Maruyama S."/>
            <person name="Arias M.C."/>
            <person name="Ball S.G."/>
            <person name="Gile G.H."/>
            <person name="Hirakawa Y."/>
            <person name="Hopkins J.F."/>
            <person name="Rensing S.A."/>
            <person name="Schmutz J."/>
            <person name="Symeonidi A."/>
            <person name="Elias M."/>
            <person name="Eveleigh R.J."/>
            <person name="Herman E.K."/>
            <person name="Klute M.J."/>
            <person name="Nakayama T."/>
            <person name="Obornik M."/>
            <person name="Reyes-Prieto A."/>
            <person name="Armbrust E.V."/>
            <person name="Aves S.J."/>
            <person name="Beiko R.G."/>
            <person name="Coutinho P."/>
            <person name="Dacks J.B."/>
            <person name="Durnford D.G."/>
            <person name="Fast N.M."/>
            <person name="Green B.R."/>
            <person name="Grisdale C."/>
            <person name="Hempe F."/>
            <person name="Henrissat B."/>
            <person name="Hoppner M.P."/>
            <person name="Ishida K.-I."/>
            <person name="Kim E."/>
            <person name="Koreny L."/>
            <person name="Kroth P.G."/>
            <person name="Liu Y."/>
            <person name="Malik S.-B."/>
            <person name="Maier U.G."/>
            <person name="McRose D."/>
            <person name="Mock T."/>
            <person name="Neilson J.A."/>
            <person name="Onodera N.T."/>
            <person name="Poole A.M."/>
            <person name="Pritham E.J."/>
            <person name="Richards T.A."/>
            <person name="Rocap G."/>
            <person name="Roy S.W."/>
            <person name="Sarai C."/>
            <person name="Schaack S."/>
            <person name="Shirato S."/>
            <person name="Slamovits C.H."/>
            <person name="Spencer D.F."/>
            <person name="Suzuki S."/>
            <person name="Worden A.Z."/>
            <person name="Zauner S."/>
            <person name="Barry K."/>
            <person name="Bell C."/>
            <person name="Bharti A.K."/>
            <person name="Crow J.A."/>
            <person name="Grimwood J."/>
            <person name="Kramer R."/>
            <person name="Lindquist E."/>
            <person name="Lucas S."/>
            <person name="Salamov A."/>
            <person name="McFadden G.I."/>
            <person name="Lane C.E."/>
            <person name="Keeling P.J."/>
            <person name="Gray M.W."/>
            <person name="Grigoriev I.V."/>
            <person name="Archibald J.M."/>
        </authorList>
    </citation>
    <scope>NUCLEOTIDE SEQUENCE</scope>
    <source>
        <strain evidence="5">CCMP2712</strain>
    </source>
</reference>
<protein>
    <submittedName>
        <fullName evidence="3 4">Uncharacterized protein</fullName>
    </submittedName>
</protein>
<keyword evidence="2" id="KW-1133">Transmembrane helix</keyword>
<dbReference type="PaxDb" id="55529-EKX40718"/>
<feature type="region of interest" description="Disordered" evidence="1">
    <location>
        <begin position="75"/>
        <end position="101"/>
    </location>
</feature>
<evidence type="ECO:0000313" key="4">
    <source>
        <dbReference type="EnsemblProtists" id="EKX40718"/>
    </source>
</evidence>
<dbReference type="KEGG" id="gtt:GUITHDRAFT_154063"/>
<dbReference type="AlphaFoldDB" id="L1IWR7"/>
<proteinExistence type="predicted"/>
<keyword evidence="2" id="KW-0812">Transmembrane</keyword>
<reference evidence="4" key="3">
    <citation type="submission" date="2015-06" db="UniProtKB">
        <authorList>
            <consortium name="EnsemblProtists"/>
        </authorList>
    </citation>
    <scope>IDENTIFICATION</scope>
</reference>
<accession>L1IWR7</accession>
<keyword evidence="2" id="KW-0472">Membrane</keyword>
<evidence type="ECO:0000256" key="2">
    <source>
        <dbReference type="SAM" id="Phobius"/>
    </source>
</evidence>
<dbReference type="Proteomes" id="UP000011087">
    <property type="component" value="Unassembled WGS sequence"/>
</dbReference>
<evidence type="ECO:0000313" key="3">
    <source>
        <dbReference type="EMBL" id="EKX40718.1"/>
    </source>
</evidence>
<dbReference type="GeneID" id="17297367"/>
<evidence type="ECO:0000256" key="1">
    <source>
        <dbReference type="SAM" id="MobiDB-lite"/>
    </source>
</evidence>
<feature type="region of interest" description="Disordered" evidence="1">
    <location>
        <begin position="1"/>
        <end position="20"/>
    </location>
</feature>
<organism evidence="3">
    <name type="scientific">Guillardia theta (strain CCMP2712)</name>
    <name type="common">Cryptophyte</name>
    <dbReference type="NCBI Taxonomy" id="905079"/>
    <lineage>
        <taxon>Eukaryota</taxon>
        <taxon>Cryptophyceae</taxon>
        <taxon>Pyrenomonadales</taxon>
        <taxon>Geminigeraceae</taxon>
        <taxon>Guillardia</taxon>
    </lineage>
</organism>
<name>L1IWR7_GUITC</name>
<feature type="compositionally biased region" description="Gly residues" evidence="1">
    <location>
        <begin position="91"/>
        <end position="101"/>
    </location>
</feature>
<reference evidence="3 5" key="1">
    <citation type="journal article" date="2012" name="Nature">
        <title>Algal genomes reveal evolutionary mosaicism and the fate of nucleomorphs.</title>
        <authorList>
            <consortium name="DOE Joint Genome Institute"/>
            <person name="Curtis B.A."/>
            <person name="Tanifuji G."/>
            <person name="Burki F."/>
            <person name="Gruber A."/>
            <person name="Irimia M."/>
            <person name="Maruyama S."/>
            <person name="Arias M.C."/>
            <person name="Ball S.G."/>
            <person name="Gile G.H."/>
            <person name="Hirakawa Y."/>
            <person name="Hopkins J.F."/>
            <person name="Kuo A."/>
            <person name="Rensing S.A."/>
            <person name="Schmutz J."/>
            <person name="Symeonidi A."/>
            <person name="Elias M."/>
            <person name="Eveleigh R.J."/>
            <person name="Herman E.K."/>
            <person name="Klute M.J."/>
            <person name="Nakayama T."/>
            <person name="Obornik M."/>
            <person name="Reyes-Prieto A."/>
            <person name="Armbrust E.V."/>
            <person name="Aves S.J."/>
            <person name="Beiko R.G."/>
            <person name="Coutinho P."/>
            <person name="Dacks J.B."/>
            <person name="Durnford D.G."/>
            <person name="Fast N.M."/>
            <person name="Green B.R."/>
            <person name="Grisdale C.J."/>
            <person name="Hempel F."/>
            <person name="Henrissat B."/>
            <person name="Hoppner M.P."/>
            <person name="Ishida K."/>
            <person name="Kim E."/>
            <person name="Koreny L."/>
            <person name="Kroth P.G."/>
            <person name="Liu Y."/>
            <person name="Malik S.B."/>
            <person name="Maier U.G."/>
            <person name="McRose D."/>
            <person name="Mock T."/>
            <person name="Neilson J.A."/>
            <person name="Onodera N.T."/>
            <person name="Poole A.M."/>
            <person name="Pritham E.J."/>
            <person name="Richards T.A."/>
            <person name="Rocap G."/>
            <person name="Roy S.W."/>
            <person name="Sarai C."/>
            <person name="Schaack S."/>
            <person name="Shirato S."/>
            <person name="Slamovits C.H."/>
            <person name="Spencer D.F."/>
            <person name="Suzuki S."/>
            <person name="Worden A.Z."/>
            <person name="Zauner S."/>
            <person name="Barry K."/>
            <person name="Bell C."/>
            <person name="Bharti A.K."/>
            <person name="Crow J.A."/>
            <person name="Grimwood J."/>
            <person name="Kramer R."/>
            <person name="Lindquist E."/>
            <person name="Lucas S."/>
            <person name="Salamov A."/>
            <person name="McFadden G.I."/>
            <person name="Lane C.E."/>
            <person name="Keeling P.J."/>
            <person name="Gray M.W."/>
            <person name="Grigoriev I.V."/>
            <person name="Archibald J.M."/>
        </authorList>
    </citation>
    <scope>NUCLEOTIDE SEQUENCE</scope>
    <source>
        <strain evidence="3 5">CCMP2712</strain>
    </source>
</reference>
<gene>
    <name evidence="3" type="ORF">GUITHDRAFT_154063</name>
</gene>